<dbReference type="STRING" id="930992.A0A0D0AYJ0"/>
<name>A0A0D0AYJ0_9AGAM</name>
<dbReference type="InParanoid" id="A0A0D0AYJ0"/>
<gene>
    <name evidence="1" type="ORF">CY34DRAFT_93588</name>
</gene>
<reference evidence="1 2" key="1">
    <citation type="submission" date="2014-04" db="EMBL/GenBank/DDBJ databases">
        <authorList>
            <consortium name="DOE Joint Genome Institute"/>
            <person name="Kuo A."/>
            <person name="Ruytinx J."/>
            <person name="Rineau F."/>
            <person name="Colpaert J."/>
            <person name="Kohler A."/>
            <person name="Nagy L.G."/>
            <person name="Floudas D."/>
            <person name="Copeland A."/>
            <person name="Barry K.W."/>
            <person name="Cichocki N."/>
            <person name="Veneault-Fourrey C."/>
            <person name="LaButti K."/>
            <person name="Lindquist E.A."/>
            <person name="Lipzen A."/>
            <person name="Lundell T."/>
            <person name="Morin E."/>
            <person name="Murat C."/>
            <person name="Sun H."/>
            <person name="Tunlid A."/>
            <person name="Henrissat B."/>
            <person name="Grigoriev I.V."/>
            <person name="Hibbett D.S."/>
            <person name="Martin F."/>
            <person name="Nordberg H.P."/>
            <person name="Cantor M.N."/>
            <person name="Hua S.X."/>
        </authorList>
    </citation>
    <scope>NUCLEOTIDE SEQUENCE [LARGE SCALE GENOMIC DNA]</scope>
    <source>
        <strain evidence="1 2">UH-Slu-Lm8-n1</strain>
    </source>
</reference>
<sequence length="85" mass="9449">MGGLLFTMATKEAGLRIVHLDWNNNKAIYVFVFAVKDWEGRSFVHPNQASKFSSTLGKVLAVLTHVLAYFSASVTSGHKVIVLRR</sequence>
<dbReference type="EMBL" id="KN835489">
    <property type="protein sequence ID" value="KIK36918.1"/>
    <property type="molecule type" value="Genomic_DNA"/>
</dbReference>
<dbReference type="AlphaFoldDB" id="A0A0D0AYJ0"/>
<organism evidence="1 2">
    <name type="scientific">Suillus luteus UH-Slu-Lm8-n1</name>
    <dbReference type="NCBI Taxonomy" id="930992"/>
    <lineage>
        <taxon>Eukaryota</taxon>
        <taxon>Fungi</taxon>
        <taxon>Dikarya</taxon>
        <taxon>Basidiomycota</taxon>
        <taxon>Agaricomycotina</taxon>
        <taxon>Agaricomycetes</taxon>
        <taxon>Agaricomycetidae</taxon>
        <taxon>Boletales</taxon>
        <taxon>Suillineae</taxon>
        <taxon>Suillaceae</taxon>
        <taxon>Suillus</taxon>
    </lineage>
</organism>
<evidence type="ECO:0000313" key="2">
    <source>
        <dbReference type="Proteomes" id="UP000054485"/>
    </source>
</evidence>
<keyword evidence="2" id="KW-1185">Reference proteome</keyword>
<accession>A0A0D0AYJ0</accession>
<dbReference type="Proteomes" id="UP000054485">
    <property type="component" value="Unassembled WGS sequence"/>
</dbReference>
<dbReference type="HOGENOM" id="CLU_171974_0_0_1"/>
<protein>
    <submittedName>
        <fullName evidence="1">Uncharacterized protein</fullName>
    </submittedName>
</protein>
<dbReference type="OrthoDB" id="2634697at2759"/>
<reference evidence="2" key="2">
    <citation type="submission" date="2015-01" db="EMBL/GenBank/DDBJ databases">
        <title>Evolutionary Origins and Diversification of the Mycorrhizal Mutualists.</title>
        <authorList>
            <consortium name="DOE Joint Genome Institute"/>
            <consortium name="Mycorrhizal Genomics Consortium"/>
            <person name="Kohler A."/>
            <person name="Kuo A."/>
            <person name="Nagy L.G."/>
            <person name="Floudas D."/>
            <person name="Copeland A."/>
            <person name="Barry K.W."/>
            <person name="Cichocki N."/>
            <person name="Veneault-Fourrey C."/>
            <person name="LaButti K."/>
            <person name="Lindquist E.A."/>
            <person name="Lipzen A."/>
            <person name="Lundell T."/>
            <person name="Morin E."/>
            <person name="Murat C."/>
            <person name="Riley R."/>
            <person name="Ohm R."/>
            <person name="Sun H."/>
            <person name="Tunlid A."/>
            <person name="Henrissat B."/>
            <person name="Grigoriev I.V."/>
            <person name="Hibbett D.S."/>
            <person name="Martin F."/>
        </authorList>
    </citation>
    <scope>NUCLEOTIDE SEQUENCE [LARGE SCALE GENOMIC DNA]</scope>
    <source>
        <strain evidence="2">UH-Slu-Lm8-n1</strain>
    </source>
</reference>
<evidence type="ECO:0000313" key="1">
    <source>
        <dbReference type="EMBL" id="KIK36918.1"/>
    </source>
</evidence>
<proteinExistence type="predicted"/>